<dbReference type="PANTHER" id="PTHR12714:SF9">
    <property type="entry name" value="PROTEIN-S-ISOPRENYLCYSTEINE O-METHYLTRANSFERASE"/>
    <property type="match status" value="1"/>
</dbReference>
<dbReference type="Pfam" id="PF04191">
    <property type="entry name" value="PEMT"/>
    <property type="match status" value="1"/>
</dbReference>
<dbReference type="GO" id="GO:0012505">
    <property type="term" value="C:endomembrane system"/>
    <property type="evidence" value="ECO:0007669"/>
    <property type="project" value="UniProtKB-SubCell"/>
</dbReference>
<feature type="transmembrane region" description="Helical" evidence="5">
    <location>
        <begin position="20"/>
        <end position="42"/>
    </location>
</feature>
<keyword evidence="6" id="KW-0489">Methyltransferase</keyword>
<reference evidence="6 7" key="1">
    <citation type="submission" date="2018-04" db="EMBL/GenBank/DDBJ databases">
        <title>Novel Campyloabacter and Helicobacter Species and Strains.</title>
        <authorList>
            <person name="Mannion A.J."/>
            <person name="Shen Z."/>
            <person name="Fox J.G."/>
        </authorList>
    </citation>
    <scope>NUCLEOTIDE SEQUENCE [LARGE SCALE GENOMIC DNA]</scope>
    <source>
        <strain evidence="6 7">MIT 12-6600</strain>
    </source>
</reference>
<keyword evidence="2 5" id="KW-0812">Transmembrane</keyword>
<sequence>MILKDNFKKEGDFLFRYRSYLPLVVIPFFVLCLVSFPQNLLLPRIEVQNFFFLDFWLGTDTQVNFVYNTPLVIFALIVGLLGQGIRILVAGYVPRNTSGRNTKAQKAEVLNTTGMYSLCRNPLYLGNFLMMFAPVLLLGNWLFALSFILAFWLYYERIIYAEESFLTQKFGDEYLQWAKNTPAFLPNFRHYTKSNLGFSMRSMLKREYHSLFGLATSLFLIHWIISVYVSWDLVVAFEPCISVFFVVSAVIYVVMLVLIKTTKIFEVEGR</sequence>
<evidence type="ECO:0000256" key="1">
    <source>
        <dbReference type="ARBA" id="ARBA00004127"/>
    </source>
</evidence>
<keyword evidence="7" id="KW-1185">Reference proteome</keyword>
<evidence type="ECO:0000313" key="6">
    <source>
        <dbReference type="EMBL" id="RDU68595.1"/>
    </source>
</evidence>
<evidence type="ECO:0000313" key="7">
    <source>
        <dbReference type="Proteomes" id="UP000256514"/>
    </source>
</evidence>
<keyword evidence="6" id="KW-0808">Transferase</keyword>
<gene>
    <name evidence="6" type="ORF">CQA54_01985</name>
</gene>
<dbReference type="OrthoDB" id="5417332at2"/>
<dbReference type="Proteomes" id="UP000256514">
    <property type="component" value="Unassembled WGS sequence"/>
</dbReference>
<dbReference type="GO" id="GO:0032259">
    <property type="term" value="P:methylation"/>
    <property type="evidence" value="ECO:0007669"/>
    <property type="project" value="UniProtKB-KW"/>
</dbReference>
<keyword evidence="4 5" id="KW-0472">Membrane</keyword>
<feature type="transmembrane region" description="Helical" evidence="5">
    <location>
        <begin position="241"/>
        <end position="259"/>
    </location>
</feature>
<dbReference type="EMBL" id="NXLT01000001">
    <property type="protein sequence ID" value="RDU68595.1"/>
    <property type="molecule type" value="Genomic_DNA"/>
</dbReference>
<dbReference type="AlphaFoldDB" id="A0A3D8IUJ9"/>
<organism evidence="6 7">
    <name type="scientific">Helicobacter equorum</name>
    <dbReference type="NCBI Taxonomy" id="361872"/>
    <lineage>
        <taxon>Bacteria</taxon>
        <taxon>Pseudomonadati</taxon>
        <taxon>Campylobacterota</taxon>
        <taxon>Epsilonproteobacteria</taxon>
        <taxon>Campylobacterales</taxon>
        <taxon>Helicobacteraceae</taxon>
        <taxon>Helicobacter</taxon>
    </lineage>
</organism>
<dbReference type="RefSeq" id="WP_115570535.1">
    <property type="nucleotide sequence ID" value="NZ_NXLT01000001.1"/>
</dbReference>
<accession>A0A3D8IUJ9</accession>
<dbReference type="InterPro" id="IPR007318">
    <property type="entry name" value="Phopholipid_MeTrfase"/>
</dbReference>
<feature type="transmembrane region" description="Helical" evidence="5">
    <location>
        <begin position="131"/>
        <end position="155"/>
    </location>
</feature>
<evidence type="ECO:0000256" key="5">
    <source>
        <dbReference type="SAM" id="Phobius"/>
    </source>
</evidence>
<evidence type="ECO:0000256" key="4">
    <source>
        <dbReference type="ARBA" id="ARBA00023136"/>
    </source>
</evidence>
<evidence type="ECO:0000256" key="3">
    <source>
        <dbReference type="ARBA" id="ARBA00022989"/>
    </source>
</evidence>
<dbReference type="PANTHER" id="PTHR12714">
    <property type="entry name" value="PROTEIN-S ISOPRENYLCYSTEINE O-METHYLTRANSFERASE"/>
    <property type="match status" value="1"/>
</dbReference>
<feature type="transmembrane region" description="Helical" evidence="5">
    <location>
        <begin position="71"/>
        <end position="93"/>
    </location>
</feature>
<protein>
    <submittedName>
        <fullName evidence="6">Methyltransferase</fullName>
    </submittedName>
</protein>
<comment type="subcellular location">
    <subcellularLocation>
        <location evidence="1">Endomembrane system</location>
        <topology evidence="1">Multi-pass membrane protein</topology>
    </subcellularLocation>
</comment>
<dbReference type="GO" id="GO:0008168">
    <property type="term" value="F:methyltransferase activity"/>
    <property type="evidence" value="ECO:0007669"/>
    <property type="project" value="UniProtKB-KW"/>
</dbReference>
<comment type="caution">
    <text evidence="6">The sequence shown here is derived from an EMBL/GenBank/DDBJ whole genome shotgun (WGS) entry which is preliminary data.</text>
</comment>
<feature type="transmembrane region" description="Helical" evidence="5">
    <location>
        <begin position="208"/>
        <end position="229"/>
    </location>
</feature>
<evidence type="ECO:0000256" key="2">
    <source>
        <dbReference type="ARBA" id="ARBA00022692"/>
    </source>
</evidence>
<keyword evidence="3 5" id="KW-1133">Transmembrane helix</keyword>
<dbReference type="Gene3D" id="1.20.120.1630">
    <property type="match status" value="1"/>
</dbReference>
<proteinExistence type="predicted"/>
<name>A0A3D8IUJ9_9HELI</name>